<dbReference type="SUPFAM" id="SSF46565">
    <property type="entry name" value="Chaperone J-domain"/>
    <property type="match status" value="1"/>
</dbReference>
<name>A0AAW1Q8V8_9CHLO</name>
<dbReference type="PRINTS" id="PR00625">
    <property type="entry name" value="JDOMAIN"/>
</dbReference>
<evidence type="ECO:0000259" key="3">
    <source>
        <dbReference type="PROSITE" id="PS50076"/>
    </source>
</evidence>
<keyword evidence="1" id="KW-0143">Chaperone</keyword>
<evidence type="ECO:0000256" key="1">
    <source>
        <dbReference type="ARBA" id="ARBA00023186"/>
    </source>
</evidence>
<feature type="region of interest" description="Disordered" evidence="2">
    <location>
        <begin position="83"/>
        <end position="116"/>
    </location>
</feature>
<dbReference type="Proteomes" id="UP001489004">
    <property type="component" value="Unassembled WGS sequence"/>
</dbReference>
<dbReference type="Gene3D" id="1.10.287.110">
    <property type="entry name" value="DnaJ domain"/>
    <property type="match status" value="1"/>
</dbReference>
<evidence type="ECO:0000313" key="5">
    <source>
        <dbReference type="Proteomes" id="UP001489004"/>
    </source>
</evidence>
<sequence length="586" mass="64410">MKVSKGPQGALEIRQDNAIDILQAPLGDHVCSHAGAALKVTNVAAFAQLMQDMQLAAHRQRQVDHPSWPTVTHRNCTLEADEAAEQQRALQEGSAYKPKAEREQAAKDAKQRQQMQGTGITSHTCKFWANWPWQEGQEARVVGQKFDPYKDYYKVLGLAMGASAAQLKAAYKQRALLLHPDKQRGATLDEAAAVSRMFRDVVEAYDVLADEEQRSAYDHVRTYMRRHPGAGLPPLTPEQAALMKKGLLELAQLRRRGVKTKKHPPAEVELHLSLGKLNSGCIRTLTRLSRCVDGCGMAVERTTTHHVVVRRGAQQGQRHILEGEGDESLETLAGDLLVVLQQKPHAHFRRSGIKDLEMISRQQLQAGDTCFAEWVTSIYGQKHLVVGSALVASLTQGGLGGLWQTVLTGEGLYDPEDPWDQPRGDLVVKVRFPPVILKSVPSMHRKSGVPPECDIDECQQAAAKRYEDVIAHRHWLLRNTGIWQLLWSKYIGGSAAGWAQLHAAASRAACAGTPSTHTCLGMLHSSCLVLEPLSGEAETLVAPSRDILQVERANGAATHRAPVGKLSYDDDLTHGFYCGVDTTGKD</sequence>
<dbReference type="Gene3D" id="2.60.260.20">
    <property type="entry name" value="Urease metallochaperone UreE, N-terminal domain"/>
    <property type="match status" value="1"/>
</dbReference>
<dbReference type="GO" id="GO:0051082">
    <property type="term" value="F:unfolded protein binding"/>
    <property type="evidence" value="ECO:0007669"/>
    <property type="project" value="InterPro"/>
</dbReference>
<dbReference type="InterPro" id="IPR008971">
    <property type="entry name" value="HSP40/DnaJ_pept-bd"/>
</dbReference>
<dbReference type="Pfam" id="PF00226">
    <property type="entry name" value="DnaJ"/>
    <property type="match status" value="1"/>
</dbReference>
<keyword evidence="5" id="KW-1185">Reference proteome</keyword>
<dbReference type="EMBL" id="JALJOR010000004">
    <property type="protein sequence ID" value="KAK9817877.1"/>
    <property type="molecule type" value="Genomic_DNA"/>
</dbReference>
<dbReference type="AlphaFoldDB" id="A0AAW1Q8V8"/>
<dbReference type="InterPro" id="IPR051339">
    <property type="entry name" value="DnaJ_subfamily_B"/>
</dbReference>
<dbReference type="PROSITE" id="PS50076">
    <property type="entry name" value="DNAJ_2"/>
    <property type="match status" value="1"/>
</dbReference>
<organism evidence="4 5">
    <name type="scientific">[Myrmecia] bisecta</name>
    <dbReference type="NCBI Taxonomy" id="41462"/>
    <lineage>
        <taxon>Eukaryota</taxon>
        <taxon>Viridiplantae</taxon>
        <taxon>Chlorophyta</taxon>
        <taxon>core chlorophytes</taxon>
        <taxon>Trebouxiophyceae</taxon>
        <taxon>Trebouxiales</taxon>
        <taxon>Trebouxiaceae</taxon>
        <taxon>Myrmecia</taxon>
    </lineage>
</organism>
<dbReference type="CDD" id="cd06257">
    <property type="entry name" value="DnaJ"/>
    <property type="match status" value="1"/>
</dbReference>
<dbReference type="PROSITE" id="PS00636">
    <property type="entry name" value="DNAJ_1"/>
    <property type="match status" value="1"/>
</dbReference>
<accession>A0AAW1Q8V8</accession>
<reference evidence="4 5" key="1">
    <citation type="journal article" date="2024" name="Nat. Commun.">
        <title>Phylogenomics reveals the evolutionary origins of lichenization in chlorophyte algae.</title>
        <authorList>
            <person name="Puginier C."/>
            <person name="Libourel C."/>
            <person name="Otte J."/>
            <person name="Skaloud P."/>
            <person name="Haon M."/>
            <person name="Grisel S."/>
            <person name="Petersen M."/>
            <person name="Berrin J.G."/>
            <person name="Delaux P.M."/>
            <person name="Dal Grande F."/>
            <person name="Keller J."/>
        </authorList>
    </citation>
    <scope>NUCLEOTIDE SEQUENCE [LARGE SCALE GENOMIC DNA]</scope>
    <source>
        <strain evidence="4 5">SAG 2043</strain>
    </source>
</reference>
<evidence type="ECO:0000313" key="4">
    <source>
        <dbReference type="EMBL" id="KAK9817877.1"/>
    </source>
</evidence>
<comment type="caution">
    <text evidence="4">The sequence shown here is derived from an EMBL/GenBank/DDBJ whole genome shotgun (WGS) entry which is preliminary data.</text>
</comment>
<gene>
    <name evidence="4" type="ORF">WJX72_003540</name>
</gene>
<dbReference type="InterPro" id="IPR001623">
    <property type="entry name" value="DnaJ_domain"/>
</dbReference>
<dbReference type="PANTHER" id="PTHR24078:SF553">
    <property type="entry name" value="DNAJ HOMOLOG SUBFAMILY B MEMBER 5"/>
    <property type="match status" value="1"/>
</dbReference>
<dbReference type="SMART" id="SM00271">
    <property type="entry name" value="DnaJ"/>
    <property type="match status" value="1"/>
</dbReference>
<dbReference type="InterPro" id="IPR018253">
    <property type="entry name" value="DnaJ_domain_CS"/>
</dbReference>
<proteinExistence type="predicted"/>
<dbReference type="InterPro" id="IPR036869">
    <property type="entry name" value="J_dom_sf"/>
</dbReference>
<dbReference type="PANTHER" id="PTHR24078">
    <property type="entry name" value="DNAJ HOMOLOG SUBFAMILY C MEMBER"/>
    <property type="match status" value="1"/>
</dbReference>
<dbReference type="InterPro" id="IPR002939">
    <property type="entry name" value="DnaJ_C"/>
</dbReference>
<feature type="domain" description="J" evidence="3">
    <location>
        <begin position="151"/>
        <end position="221"/>
    </location>
</feature>
<dbReference type="SUPFAM" id="SSF49493">
    <property type="entry name" value="HSP40/DnaJ peptide-binding domain"/>
    <property type="match status" value="1"/>
</dbReference>
<dbReference type="GO" id="GO:0005829">
    <property type="term" value="C:cytosol"/>
    <property type="evidence" value="ECO:0007669"/>
    <property type="project" value="TreeGrafter"/>
</dbReference>
<dbReference type="Pfam" id="PF01556">
    <property type="entry name" value="DnaJ_C"/>
    <property type="match status" value="1"/>
</dbReference>
<feature type="compositionally biased region" description="Basic and acidic residues" evidence="2">
    <location>
        <begin position="98"/>
        <end position="111"/>
    </location>
</feature>
<protein>
    <recommendedName>
        <fullName evidence="3">J domain-containing protein</fullName>
    </recommendedName>
</protein>
<dbReference type="GO" id="GO:0051087">
    <property type="term" value="F:protein-folding chaperone binding"/>
    <property type="evidence" value="ECO:0007669"/>
    <property type="project" value="TreeGrafter"/>
</dbReference>
<dbReference type="GO" id="GO:0006457">
    <property type="term" value="P:protein folding"/>
    <property type="evidence" value="ECO:0007669"/>
    <property type="project" value="InterPro"/>
</dbReference>
<evidence type="ECO:0000256" key="2">
    <source>
        <dbReference type="SAM" id="MobiDB-lite"/>
    </source>
</evidence>